<feature type="non-terminal residue" evidence="5">
    <location>
        <position position="78"/>
    </location>
</feature>
<gene>
    <name evidence="5" type="ORF">OBE_06065</name>
</gene>
<dbReference type="PANTHER" id="PTHR43261">
    <property type="entry name" value="TRANSLATION ELONGATION FACTOR G-RELATED"/>
    <property type="match status" value="1"/>
</dbReference>
<dbReference type="Pfam" id="PF00679">
    <property type="entry name" value="EFG_C"/>
    <property type="match status" value="1"/>
</dbReference>
<dbReference type="PANTHER" id="PTHR43261:SF6">
    <property type="entry name" value="ELONGATION FACTOR G-LIKE PROTEIN"/>
    <property type="match status" value="1"/>
</dbReference>
<dbReference type="Pfam" id="PF03764">
    <property type="entry name" value="EFG_IV"/>
    <property type="match status" value="1"/>
</dbReference>
<organism evidence="5">
    <name type="scientific">human gut metagenome</name>
    <dbReference type="NCBI Taxonomy" id="408170"/>
    <lineage>
        <taxon>unclassified sequences</taxon>
        <taxon>metagenomes</taxon>
        <taxon>organismal metagenomes</taxon>
    </lineage>
</organism>
<evidence type="ECO:0000313" key="5">
    <source>
        <dbReference type="EMBL" id="EKC66195.1"/>
    </source>
</evidence>
<evidence type="ECO:0000259" key="4">
    <source>
        <dbReference type="Pfam" id="PF03764"/>
    </source>
</evidence>
<proteinExistence type="predicted"/>
<dbReference type="InterPro" id="IPR035647">
    <property type="entry name" value="EFG_III/V"/>
</dbReference>
<evidence type="ECO:0000256" key="1">
    <source>
        <dbReference type="ARBA" id="ARBA00022741"/>
    </source>
</evidence>
<protein>
    <submittedName>
        <fullName evidence="5">Protein containing Translation elongation factor EFG/EF2, domain protein IV domain protein</fullName>
    </submittedName>
</protein>
<dbReference type="SUPFAM" id="SSF54211">
    <property type="entry name" value="Ribosomal protein S5 domain 2-like"/>
    <property type="match status" value="1"/>
</dbReference>
<reference evidence="5" key="1">
    <citation type="journal article" date="2013" name="Environ. Microbiol.">
        <title>Microbiota from the distal guts of lean and obese adolescents exhibit partial functional redundancy besides clear differences in community structure.</title>
        <authorList>
            <person name="Ferrer M."/>
            <person name="Ruiz A."/>
            <person name="Lanza F."/>
            <person name="Haange S.B."/>
            <person name="Oberbach A."/>
            <person name="Till H."/>
            <person name="Bargiela R."/>
            <person name="Campoy C."/>
            <person name="Segura M.T."/>
            <person name="Richter M."/>
            <person name="von Bergen M."/>
            <person name="Seifert J."/>
            <person name="Suarez A."/>
        </authorList>
    </citation>
    <scope>NUCLEOTIDE SEQUENCE</scope>
</reference>
<keyword evidence="2" id="KW-0342">GTP-binding</keyword>
<dbReference type="EMBL" id="AJWZ01004171">
    <property type="protein sequence ID" value="EKC66195.1"/>
    <property type="molecule type" value="Genomic_DNA"/>
</dbReference>
<evidence type="ECO:0000256" key="2">
    <source>
        <dbReference type="ARBA" id="ARBA00023134"/>
    </source>
</evidence>
<dbReference type="InterPro" id="IPR014721">
    <property type="entry name" value="Ribsml_uS5_D2-typ_fold_subgr"/>
</dbReference>
<dbReference type="SUPFAM" id="SSF54980">
    <property type="entry name" value="EF-G C-terminal domain-like"/>
    <property type="match status" value="1"/>
</dbReference>
<sequence length="78" mass="8224">MVGLKATLYDGSYHPVDSSEMAFKTAASLAYKNAMPKAGVAILEPIGTLTAYMPDENLGDIMGDVTKRRGRVLGMGAS</sequence>
<comment type="caution">
    <text evidence="5">The sequence shown here is derived from an EMBL/GenBank/DDBJ whole genome shotgun (WGS) entry which is preliminary data.</text>
</comment>
<dbReference type="InterPro" id="IPR000640">
    <property type="entry name" value="EFG_V-like"/>
</dbReference>
<name>K1TIS9_9ZZZZ</name>
<dbReference type="Gene3D" id="3.30.70.240">
    <property type="match status" value="1"/>
</dbReference>
<accession>K1TIS9</accession>
<keyword evidence="1" id="KW-0547">Nucleotide-binding</keyword>
<dbReference type="InterPro" id="IPR020568">
    <property type="entry name" value="Ribosomal_Su5_D2-typ_SF"/>
</dbReference>
<evidence type="ECO:0000259" key="3">
    <source>
        <dbReference type="Pfam" id="PF00679"/>
    </source>
</evidence>
<feature type="domain" description="Elongation factor EFG" evidence="3">
    <location>
        <begin position="42"/>
        <end position="76"/>
    </location>
</feature>
<keyword evidence="5" id="KW-0648">Protein biosynthesis</keyword>
<keyword evidence="5" id="KW-0251">Elongation factor</keyword>
<dbReference type="GO" id="GO:0003746">
    <property type="term" value="F:translation elongation factor activity"/>
    <property type="evidence" value="ECO:0007669"/>
    <property type="project" value="UniProtKB-KW"/>
</dbReference>
<dbReference type="Gene3D" id="3.30.230.10">
    <property type="match status" value="1"/>
</dbReference>
<feature type="domain" description="Translation elongation factor EFG/EF2" evidence="4">
    <location>
        <begin position="1"/>
        <end position="38"/>
    </location>
</feature>
<dbReference type="GO" id="GO:0032790">
    <property type="term" value="P:ribosome disassembly"/>
    <property type="evidence" value="ECO:0007669"/>
    <property type="project" value="TreeGrafter"/>
</dbReference>
<dbReference type="GO" id="GO:0005525">
    <property type="term" value="F:GTP binding"/>
    <property type="evidence" value="ECO:0007669"/>
    <property type="project" value="UniProtKB-KW"/>
</dbReference>
<dbReference type="AlphaFoldDB" id="K1TIS9"/>
<dbReference type="InterPro" id="IPR005517">
    <property type="entry name" value="Transl_elong_EFG/EF2_IV"/>
</dbReference>